<dbReference type="PIRSF" id="PIRSF000724">
    <property type="entry name" value="Pgk"/>
    <property type="match status" value="1"/>
</dbReference>
<evidence type="ECO:0000256" key="11">
    <source>
        <dbReference type="PIRSR" id="PIRSR000724-2"/>
    </source>
</evidence>
<reference evidence="13 14" key="1">
    <citation type="journal article" date="2016" name="Environ. Microbiol.">
        <title>Genomic resolution of a cold subsurface aquifer community provides metabolic insights for novel microbes adapted to high CO concentrations.</title>
        <authorList>
            <person name="Probst A.J."/>
            <person name="Castelle C.J."/>
            <person name="Singh A."/>
            <person name="Brown C.T."/>
            <person name="Anantharaman K."/>
            <person name="Sharon I."/>
            <person name="Hug L.A."/>
            <person name="Burstein D."/>
            <person name="Emerson J.B."/>
            <person name="Thomas B.C."/>
            <person name="Banfield J.F."/>
        </authorList>
    </citation>
    <scope>NUCLEOTIDE SEQUENCE [LARGE SCALE GENOMIC DNA]</scope>
    <source>
        <strain evidence="13">CG2_30_54_11</strain>
    </source>
</reference>
<evidence type="ECO:0000256" key="12">
    <source>
        <dbReference type="RuleBase" id="RU000532"/>
    </source>
</evidence>
<dbReference type="UniPathway" id="UPA00109">
    <property type="reaction ID" value="UER00185"/>
</dbReference>
<organism evidence="13 14">
    <name type="scientific">Candidatus Wirthbacteria bacterium CG2_30_54_11</name>
    <dbReference type="NCBI Taxonomy" id="1817892"/>
    <lineage>
        <taxon>Bacteria</taxon>
        <taxon>Candidatus Wirthbacteria</taxon>
    </lineage>
</organism>
<evidence type="ECO:0000256" key="10">
    <source>
        <dbReference type="HAMAP-Rule" id="MF_00145"/>
    </source>
</evidence>
<dbReference type="SUPFAM" id="SSF53748">
    <property type="entry name" value="Phosphoglycerate kinase"/>
    <property type="match status" value="1"/>
</dbReference>
<keyword evidence="8 10" id="KW-0418">Kinase</keyword>
<dbReference type="PANTHER" id="PTHR11406">
    <property type="entry name" value="PHOSPHOGLYCERATE KINASE"/>
    <property type="match status" value="1"/>
</dbReference>
<dbReference type="InterPro" id="IPR001576">
    <property type="entry name" value="Phosphoglycerate_kinase"/>
</dbReference>
<comment type="caution">
    <text evidence="13">The sequence shown here is derived from an EMBL/GenBank/DDBJ whole genome shotgun (WGS) entry which is preliminary data.</text>
</comment>
<feature type="binding site" evidence="10">
    <location>
        <position position="118"/>
    </location>
    <ligand>
        <name>substrate</name>
    </ligand>
</feature>
<comment type="catalytic activity">
    <reaction evidence="1 10 12">
        <text>(2R)-3-phosphoglycerate + ATP = (2R)-3-phospho-glyceroyl phosphate + ADP</text>
        <dbReference type="Rhea" id="RHEA:14801"/>
        <dbReference type="ChEBI" id="CHEBI:30616"/>
        <dbReference type="ChEBI" id="CHEBI:57604"/>
        <dbReference type="ChEBI" id="CHEBI:58272"/>
        <dbReference type="ChEBI" id="CHEBI:456216"/>
        <dbReference type="EC" id="2.7.2.3"/>
    </reaction>
</comment>
<evidence type="ECO:0000313" key="14">
    <source>
        <dbReference type="Proteomes" id="UP000183245"/>
    </source>
</evidence>
<dbReference type="InterPro" id="IPR015824">
    <property type="entry name" value="Phosphoglycerate_kinase_N"/>
</dbReference>
<keyword evidence="10" id="KW-0324">Glycolysis</keyword>
<keyword evidence="9 10" id="KW-0067">ATP-binding</keyword>
<dbReference type="STRING" id="1817892.AUK40_03065"/>
<dbReference type="GO" id="GO:0005524">
    <property type="term" value="F:ATP binding"/>
    <property type="evidence" value="ECO:0007669"/>
    <property type="project" value="UniProtKB-KW"/>
</dbReference>
<feature type="binding site" evidence="10 11">
    <location>
        <position position="336"/>
    </location>
    <ligand>
        <name>ATP</name>
        <dbReference type="ChEBI" id="CHEBI:30616"/>
    </ligand>
</feature>
<evidence type="ECO:0000256" key="3">
    <source>
        <dbReference type="ARBA" id="ARBA00008982"/>
    </source>
</evidence>
<evidence type="ECO:0000256" key="4">
    <source>
        <dbReference type="ARBA" id="ARBA00013061"/>
    </source>
</evidence>
<comment type="pathway">
    <text evidence="2 10">Carbohydrate degradation; glycolysis; pyruvate from D-glyceraldehyde 3-phosphate: step 2/5.</text>
</comment>
<dbReference type="Gene3D" id="3.40.50.1260">
    <property type="entry name" value="Phosphoglycerate kinase, N-terminal domain"/>
    <property type="match status" value="2"/>
</dbReference>
<feature type="binding site" evidence="10">
    <location>
        <position position="158"/>
    </location>
    <ligand>
        <name>substrate</name>
    </ligand>
</feature>
<keyword evidence="7 10" id="KW-0547">Nucleotide-binding</keyword>
<dbReference type="GO" id="GO:0006096">
    <property type="term" value="P:glycolytic process"/>
    <property type="evidence" value="ECO:0007669"/>
    <property type="project" value="UniProtKB-UniRule"/>
</dbReference>
<protein>
    <recommendedName>
        <fullName evidence="5 10">Phosphoglycerate kinase</fullName>
        <ecNumber evidence="4 10">2.7.2.3</ecNumber>
    </recommendedName>
</protein>
<evidence type="ECO:0000313" key="13">
    <source>
        <dbReference type="EMBL" id="OIP97523.1"/>
    </source>
</evidence>
<dbReference type="PRINTS" id="PR00477">
    <property type="entry name" value="PHGLYCKINASE"/>
</dbReference>
<dbReference type="Pfam" id="PF00162">
    <property type="entry name" value="PGK"/>
    <property type="match status" value="1"/>
</dbReference>
<name>A0A1J5ILC3_9BACT</name>
<evidence type="ECO:0000256" key="2">
    <source>
        <dbReference type="ARBA" id="ARBA00004838"/>
    </source>
</evidence>
<evidence type="ECO:0000256" key="1">
    <source>
        <dbReference type="ARBA" id="ARBA00000642"/>
    </source>
</evidence>
<evidence type="ECO:0000256" key="9">
    <source>
        <dbReference type="ARBA" id="ARBA00022840"/>
    </source>
</evidence>
<proteinExistence type="inferred from homology"/>
<keyword evidence="6 10" id="KW-0808">Transferase</keyword>
<dbReference type="InterPro" id="IPR036043">
    <property type="entry name" value="Phosphoglycerate_kinase_sf"/>
</dbReference>
<dbReference type="GO" id="GO:0043531">
    <property type="term" value="F:ADP binding"/>
    <property type="evidence" value="ECO:0007669"/>
    <property type="project" value="TreeGrafter"/>
</dbReference>
<keyword evidence="10" id="KW-0963">Cytoplasm</keyword>
<dbReference type="AlphaFoldDB" id="A0A1J5ILC3"/>
<comment type="similarity">
    <text evidence="3 10 12">Belongs to the phosphoglycerate kinase family.</text>
</comment>
<accession>A0A1J5ILC3</accession>
<evidence type="ECO:0000256" key="7">
    <source>
        <dbReference type="ARBA" id="ARBA00022741"/>
    </source>
</evidence>
<dbReference type="EC" id="2.7.2.3" evidence="4 10"/>
<dbReference type="GO" id="GO:0006094">
    <property type="term" value="P:gluconeogenesis"/>
    <property type="evidence" value="ECO:0007669"/>
    <property type="project" value="TreeGrafter"/>
</dbReference>
<dbReference type="GO" id="GO:0004618">
    <property type="term" value="F:phosphoglycerate kinase activity"/>
    <property type="evidence" value="ECO:0007669"/>
    <property type="project" value="UniProtKB-UniRule"/>
</dbReference>
<evidence type="ECO:0000256" key="6">
    <source>
        <dbReference type="ARBA" id="ARBA00022679"/>
    </source>
</evidence>
<feature type="binding site" evidence="10">
    <location>
        <position position="38"/>
    </location>
    <ligand>
        <name>substrate</name>
    </ligand>
</feature>
<dbReference type="EMBL" id="MNZT01000053">
    <property type="protein sequence ID" value="OIP97523.1"/>
    <property type="molecule type" value="Genomic_DNA"/>
</dbReference>
<comment type="subunit">
    <text evidence="10">Monomer.</text>
</comment>
<sequence>MPYLTLDQVDVKGKRVLVRSDLDSPFDKAAKQIMDNERLSEAAKTLRELSQKGARVVSFGHQARPGKGSFTRMRRHAELLSDYIGKPVTYIDSIHDTRATQAIKGMKDGEILLLENVRFSSEETLELEIDKYPTTHMVKDLQPLFDIFVQDSFTTAHRAHTSMIGFQRIPNVAGRRFALEVEGIGKAAKHAERPYVMILGGAKIFDYFSLMDKVLAEGSVDSILVGGLFVDLCLVAKGYDLGKKMEFLKETDSLAQKRLLDVVPQVKEYLEKYPKVFVMPEDIAIEVDGKRQEIGIDQLPTEHMIYDIGSRTAAKYAQVIAAAKTIYLKGPVGMYENPEFALGSKIVIEAIASSAGYSLIGGGDSVTVAKMFAPLDKFSHVGLAGGATLKMLAGKKLIALDMLEKSYVASKLQLENP</sequence>
<comment type="caution">
    <text evidence="10">Lacks conserved residue(s) required for the propagation of feature annotation.</text>
</comment>
<feature type="binding site" evidence="10 11">
    <location>
        <begin position="362"/>
        <end position="365"/>
    </location>
    <ligand>
        <name>ATP</name>
        <dbReference type="ChEBI" id="CHEBI:30616"/>
    </ligand>
</feature>
<dbReference type="Proteomes" id="UP000183245">
    <property type="component" value="Unassembled WGS sequence"/>
</dbReference>
<dbReference type="FunFam" id="3.40.50.1260:FF:000006">
    <property type="entry name" value="Phosphoglycerate kinase"/>
    <property type="match status" value="1"/>
</dbReference>
<evidence type="ECO:0000256" key="8">
    <source>
        <dbReference type="ARBA" id="ARBA00022777"/>
    </source>
</evidence>
<dbReference type="GO" id="GO:0005829">
    <property type="term" value="C:cytosol"/>
    <property type="evidence" value="ECO:0007669"/>
    <property type="project" value="TreeGrafter"/>
</dbReference>
<evidence type="ECO:0000256" key="5">
    <source>
        <dbReference type="ARBA" id="ARBA00016471"/>
    </source>
</evidence>
<comment type="subcellular location">
    <subcellularLocation>
        <location evidence="10">Cytoplasm</location>
    </subcellularLocation>
</comment>
<dbReference type="HAMAP" id="MF_00145">
    <property type="entry name" value="Phosphoglyc_kinase"/>
    <property type="match status" value="1"/>
</dbReference>
<gene>
    <name evidence="10" type="primary">pgk</name>
    <name evidence="13" type="ORF">AUK40_03065</name>
</gene>
<dbReference type="PANTHER" id="PTHR11406:SF23">
    <property type="entry name" value="PHOSPHOGLYCERATE KINASE 1, CHLOROPLASTIC-RELATED"/>
    <property type="match status" value="1"/>
</dbReference>